<keyword evidence="2" id="KW-0193">Cuticle</keyword>
<dbReference type="InterPro" id="IPR056953">
    <property type="entry name" value="CUT_N"/>
</dbReference>
<evidence type="ECO:0000313" key="12">
    <source>
        <dbReference type="WBParaSite" id="PSAMB.scaffold330size56329.g4941.t1"/>
    </source>
</evidence>
<keyword evidence="11" id="KW-1185">Reference proteome</keyword>
<keyword evidence="5 9" id="KW-0732">Signal</keyword>
<evidence type="ECO:0000259" key="10">
    <source>
        <dbReference type="PROSITE" id="PS51034"/>
    </source>
</evidence>
<keyword evidence="3" id="KW-1003">Cell membrane</keyword>
<evidence type="ECO:0000256" key="9">
    <source>
        <dbReference type="SAM" id="SignalP"/>
    </source>
</evidence>
<evidence type="ECO:0000256" key="1">
    <source>
        <dbReference type="ARBA" id="ARBA00004251"/>
    </source>
</evidence>
<dbReference type="AlphaFoldDB" id="A0A914W5N1"/>
<evidence type="ECO:0000256" key="7">
    <source>
        <dbReference type="ARBA" id="ARBA00023136"/>
    </source>
</evidence>
<dbReference type="PANTHER" id="PTHR22907">
    <property type="entry name" value="GH04558P"/>
    <property type="match status" value="1"/>
</dbReference>
<protein>
    <submittedName>
        <fullName evidence="12">ZP domain-containing protein</fullName>
    </submittedName>
</protein>
<dbReference type="Pfam" id="PF25301">
    <property type="entry name" value="CUT_C"/>
    <property type="match status" value="1"/>
</dbReference>
<keyword evidence="6 8" id="KW-1133">Transmembrane helix</keyword>
<accession>A0A914W5N1</accession>
<dbReference type="InterPro" id="IPR051962">
    <property type="entry name" value="Cuticlin"/>
</dbReference>
<evidence type="ECO:0000256" key="4">
    <source>
        <dbReference type="ARBA" id="ARBA00022692"/>
    </source>
</evidence>
<proteinExistence type="predicted"/>
<dbReference type="GO" id="GO:0042302">
    <property type="term" value="F:structural constituent of cuticle"/>
    <property type="evidence" value="ECO:0007669"/>
    <property type="project" value="UniProtKB-KW"/>
</dbReference>
<evidence type="ECO:0000256" key="3">
    <source>
        <dbReference type="ARBA" id="ARBA00022475"/>
    </source>
</evidence>
<dbReference type="PROSITE" id="PS51034">
    <property type="entry name" value="ZP_2"/>
    <property type="match status" value="1"/>
</dbReference>
<dbReference type="InterPro" id="IPR042235">
    <property type="entry name" value="ZP-C_dom"/>
</dbReference>
<dbReference type="SMART" id="SM00241">
    <property type="entry name" value="ZP"/>
    <property type="match status" value="1"/>
</dbReference>
<feature type="transmembrane region" description="Helical" evidence="8">
    <location>
        <begin position="414"/>
        <end position="441"/>
    </location>
</feature>
<dbReference type="WBParaSite" id="PSAMB.scaffold330size56329.g4941.t1">
    <property type="protein sequence ID" value="PSAMB.scaffold330size56329.g4941.t1"/>
    <property type="gene ID" value="PSAMB.scaffold330size56329.g4941"/>
</dbReference>
<dbReference type="InterPro" id="IPR057475">
    <property type="entry name" value="CUT_C"/>
</dbReference>
<evidence type="ECO:0000256" key="6">
    <source>
        <dbReference type="ARBA" id="ARBA00022989"/>
    </source>
</evidence>
<organism evidence="11 12">
    <name type="scientific">Plectus sambesii</name>
    <dbReference type="NCBI Taxonomy" id="2011161"/>
    <lineage>
        <taxon>Eukaryota</taxon>
        <taxon>Metazoa</taxon>
        <taxon>Ecdysozoa</taxon>
        <taxon>Nematoda</taxon>
        <taxon>Chromadorea</taxon>
        <taxon>Plectida</taxon>
        <taxon>Plectina</taxon>
        <taxon>Plectoidea</taxon>
        <taxon>Plectidae</taxon>
        <taxon>Plectus</taxon>
    </lineage>
</organism>
<sequence>MVECPRRQWLLFIFAFYLAGLSSYASANSIANKMTGPPVVTCGPDRIDIHASTEAPFEGVVFIKNWRRTDGCFQSYDGENNRTSSPGHSIPLSDLARCGLQMRRNPESKELEIFSVFVFSFHPNFVTMGDRAFAIHCIFRQRDITVATKFDFISDISTRGILSGTASMPSVSLKIVSGRVPDPAVEAASTVRVGDPIMFIWYLPIASDVYGVRVRDCNAETMQGRRFKILDNGCTADDATMSDVTYSDDMSKAYSDAMAFKFPDAEDLWFKCTVAVCMKRMGDSEKGVSADTCQTVSTCSQRVRRDTDDTRSHPPVDPGVDETAVDQRLYIIDSFSSNRIAPSARSHPPVDPGVDETAVDQRLYIIDSFSSNRIAPSAMGVSFHNRTATPHRPAVQRRRSVNSGGWQVCMRRSVFALLSSTLILLYSVTFIVVVVAAAIYINGRRHGDAIDHKSYETEVNQILVTFDDIGEFAVG</sequence>
<feature type="domain" description="ZP" evidence="10">
    <location>
        <begin position="41"/>
        <end position="300"/>
    </location>
</feature>
<evidence type="ECO:0000256" key="8">
    <source>
        <dbReference type="SAM" id="Phobius"/>
    </source>
</evidence>
<feature type="signal peptide" evidence="9">
    <location>
        <begin position="1"/>
        <end position="27"/>
    </location>
</feature>
<keyword evidence="7 8" id="KW-0472">Membrane</keyword>
<dbReference type="Proteomes" id="UP000887566">
    <property type="component" value="Unplaced"/>
</dbReference>
<dbReference type="PANTHER" id="PTHR22907:SF13">
    <property type="entry name" value="ZP DOMAIN-CONTAINING PROTEIN"/>
    <property type="match status" value="1"/>
</dbReference>
<dbReference type="Gene3D" id="2.60.40.4100">
    <property type="entry name" value="Zona pellucida, ZP-C domain"/>
    <property type="match status" value="1"/>
</dbReference>
<dbReference type="GO" id="GO:0005886">
    <property type="term" value="C:plasma membrane"/>
    <property type="evidence" value="ECO:0007669"/>
    <property type="project" value="UniProtKB-SubCell"/>
</dbReference>
<dbReference type="InterPro" id="IPR001507">
    <property type="entry name" value="ZP_dom"/>
</dbReference>
<name>A0A914W5N1_9BILA</name>
<evidence type="ECO:0000256" key="2">
    <source>
        <dbReference type="ARBA" id="ARBA00022460"/>
    </source>
</evidence>
<feature type="chain" id="PRO_5037907841" evidence="9">
    <location>
        <begin position="28"/>
        <end position="475"/>
    </location>
</feature>
<comment type="subcellular location">
    <subcellularLocation>
        <location evidence="1">Cell membrane</location>
        <topology evidence="1">Single-pass type I membrane protein</topology>
    </subcellularLocation>
</comment>
<dbReference type="Pfam" id="PF25057">
    <property type="entry name" value="CUT_N"/>
    <property type="match status" value="1"/>
</dbReference>
<keyword evidence="4 8" id="KW-0812">Transmembrane</keyword>
<reference evidence="12" key="1">
    <citation type="submission" date="2022-11" db="UniProtKB">
        <authorList>
            <consortium name="WormBaseParasite"/>
        </authorList>
    </citation>
    <scope>IDENTIFICATION</scope>
</reference>
<evidence type="ECO:0000313" key="11">
    <source>
        <dbReference type="Proteomes" id="UP000887566"/>
    </source>
</evidence>
<evidence type="ECO:0000256" key="5">
    <source>
        <dbReference type="ARBA" id="ARBA00022729"/>
    </source>
</evidence>